<evidence type="ECO:0000256" key="1">
    <source>
        <dbReference type="ARBA" id="ARBA00022801"/>
    </source>
</evidence>
<evidence type="ECO:0000259" key="3">
    <source>
        <dbReference type="Pfam" id="PF20434"/>
    </source>
</evidence>
<gene>
    <name evidence="4" type="ORF">ATY37_08135</name>
</gene>
<keyword evidence="2" id="KW-0732">Signal</keyword>
<feature type="domain" description="BD-FAE-like" evidence="3">
    <location>
        <begin position="69"/>
        <end position="280"/>
    </location>
</feature>
<dbReference type="InterPro" id="IPR050300">
    <property type="entry name" value="GDXG_lipolytic_enzyme"/>
</dbReference>
<dbReference type="PANTHER" id="PTHR48081:SF13">
    <property type="entry name" value="ALPHA_BETA HYDROLASE"/>
    <property type="match status" value="1"/>
</dbReference>
<dbReference type="EMBL" id="LOBR01000123">
    <property type="protein sequence ID" value="KYN80479.1"/>
    <property type="molecule type" value="Genomic_DNA"/>
</dbReference>
<evidence type="ECO:0000256" key="2">
    <source>
        <dbReference type="SAM" id="SignalP"/>
    </source>
</evidence>
<dbReference type="InterPro" id="IPR049492">
    <property type="entry name" value="BD-FAE-like_dom"/>
</dbReference>
<dbReference type="PANTHER" id="PTHR48081">
    <property type="entry name" value="AB HYDROLASE SUPERFAMILY PROTEIN C4A8.06C"/>
    <property type="match status" value="1"/>
</dbReference>
<feature type="chain" id="PRO_5007583516" evidence="2">
    <location>
        <begin position="25"/>
        <end position="320"/>
    </location>
</feature>
<organism evidence="4 5">
    <name type="scientific">Vibrio cidicii</name>
    <dbReference type="NCBI Taxonomy" id="1763883"/>
    <lineage>
        <taxon>Bacteria</taxon>
        <taxon>Pseudomonadati</taxon>
        <taxon>Pseudomonadota</taxon>
        <taxon>Gammaproteobacteria</taxon>
        <taxon>Vibrionales</taxon>
        <taxon>Vibrionaceae</taxon>
        <taxon>Vibrio</taxon>
    </lineage>
</organism>
<sequence>MYMKAIKKVLFVATLVATSTMVGAATKESKELSVEMTVPPIRLNSDFVYSETFNIMGRPIKLSMDVIQPFSPEPLPAVLFVTGGGFMDAPKTKFIGQRVDMARAGYVVASIDYRVVPMVKFNGMVEDIKSAVRYMRANAKKFGIDPTRIAIMGESAGGYLAAITATTNGMKEFDKGANLDQSSDVQAAIDLYGLSDLTRVAMDYDKERQKKHESPAVPEAMLVNGVPFMEGGSIQSDLEKAAYANPITHISKNTPPFLLMHGDKDPVVSPGQTKILHEALVEKGIDSTRYVVKGADHAGFLWYQPEVMETIIAFLDKNLK</sequence>
<accession>A0A151KSB1</accession>
<dbReference type="AlphaFoldDB" id="A0A151KSB1"/>
<name>A0A151KSB1_9VIBR</name>
<evidence type="ECO:0000313" key="5">
    <source>
        <dbReference type="Proteomes" id="UP000075346"/>
    </source>
</evidence>
<dbReference type="Proteomes" id="UP000075346">
    <property type="component" value="Unassembled WGS sequence"/>
</dbReference>
<keyword evidence="1" id="KW-0378">Hydrolase</keyword>
<evidence type="ECO:0000313" key="4">
    <source>
        <dbReference type="EMBL" id="KYN80479.1"/>
    </source>
</evidence>
<dbReference type="InterPro" id="IPR029058">
    <property type="entry name" value="AB_hydrolase_fold"/>
</dbReference>
<comment type="caution">
    <text evidence="4">The sequence shown here is derived from an EMBL/GenBank/DDBJ whole genome shotgun (WGS) entry which is preliminary data.</text>
</comment>
<proteinExistence type="predicted"/>
<dbReference type="Pfam" id="PF20434">
    <property type="entry name" value="BD-FAE"/>
    <property type="match status" value="1"/>
</dbReference>
<reference evidence="5" key="1">
    <citation type="submission" date="2015-12" db="EMBL/GenBank/DDBJ databases">
        <authorList>
            <person name="Shamseldin A."/>
            <person name="Moawad H."/>
            <person name="Abd El-Rahim W.M."/>
            <person name="Sadowsky M.J."/>
        </authorList>
    </citation>
    <scope>NUCLEOTIDE SEQUENCE [LARGE SCALE GENOMIC DNA]</scope>
    <source>
        <strain evidence="5">2538-88</strain>
    </source>
</reference>
<dbReference type="Gene3D" id="3.40.50.1820">
    <property type="entry name" value="alpha/beta hydrolase"/>
    <property type="match status" value="1"/>
</dbReference>
<dbReference type="GO" id="GO:0016787">
    <property type="term" value="F:hydrolase activity"/>
    <property type="evidence" value="ECO:0007669"/>
    <property type="project" value="UniProtKB-KW"/>
</dbReference>
<protein>
    <submittedName>
        <fullName evidence="4">Esterase</fullName>
    </submittedName>
</protein>
<feature type="signal peptide" evidence="2">
    <location>
        <begin position="1"/>
        <end position="24"/>
    </location>
</feature>
<dbReference type="SUPFAM" id="SSF53474">
    <property type="entry name" value="alpha/beta-Hydrolases"/>
    <property type="match status" value="1"/>
</dbReference>